<evidence type="ECO:0000313" key="2">
    <source>
        <dbReference type="Proteomes" id="UP000560658"/>
    </source>
</evidence>
<proteinExistence type="predicted"/>
<protein>
    <submittedName>
        <fullName evidence="1">Uncharacterized protein</fullName>
    </submittedName>
</protein>
<name>A0A840D1F0_9BACE</name>
<reference evidence="1" key="1">
    <citation type="submission" date="2020-08" db="EMBL/GenBank/DDBJ databases">
        <title>Genomic Encyclopedia of Type Strains, Phase IV (KMG-IV): sequencing the most valuable type-strain genomes for metagenomic binning, comparative biology and taxonomic classification.</title>
        <authorList>
            <person name="Goeker M."/>
        </authorList>
    </citation>
    <scope>NUCLEOTIDE SEQUENCE [LARGE SCALE GENOMIC DNA]</scope>
    <source>
        <strain evidence="1">DSM 105720</strain>
    </source>
</reference>
<accession>A0A840D1F0</accession>
<evidence type="ECO:0000313" key="1">
    <source>
        <dbReference type="EMBL" id="MBB4044881.1"/>
    </source>
</evidence>
<comment type="caution">
    <text evidence="1">The sequence shown here is derived from an EMBL/GenBank/DDBJ whole genome shotgun (WGS) entry which is preliminary data.</text>
</comment>
<dbReference type="AlphaFoldDB" id="A0A840D1F0"/>
<sequence length="58" mass="6773">MKESIFNRLLGDCCILIQIAVIYFPRMPPKKGKMIVCILIHNYFTYIYRGPTYGPNAF</sequence>
<keyword evidence="2" id="KW-1185">Reference proteome</keyword>
<organism evidence="1 2">
    <name type="scientific">Bacteroides reticulotermitis</name>
    <dbReference type="NCBI Taxonomy" id="1133319"/>
    <lineage>
        <taxon>Bacteria</taxon>
        <taxon>Pseudomonadati</taxon>
        <taxon>Bacteroidota</taxon>
        <taxon>Bacteroidia</taxon>
        <taxon>Bacteroidales</taxon>
        <taxon>Bacteroidaceae</taxon>
        <taxon>Bacteroides</taxon>
    </lineage>
</organism>
<dbReference type="EMBL" id="JACIER010000010">
    <property type="protein sequence ID" value="MBB4044881.1"/>
    <property type="molecule type" value="Genomic_DNA"/>
</dbReference>
<dbReference type="Proteomes" id="UP000560658">
    <property type="component" value="Unassembled WGS sequence"/>
</dbReference>
<gene>
    <name evidence="1" type="ORF">GGR06_002679</name>
</gene>